<keyword evidence="2" id="KW-0378">Hydrolase</keyword>
<keyword evidence="3" id="KW-0031">Aminopeptidase</keyword>
<dbReference type="PANTHER" id="PTHR32481">
    <property type="entry name" value="AMINOPEPTIDASE"/>
    <property type="match status" value="1"/>
</dbReference>
<dbReference type="InterPro" id="IPR008007">
    <property type="entry name" value="Peptidase_M42"/>
</dbReference>
<sequence>MIAVDMGAIGDDLSCKETDVSICAKDSSGPYDYELTGRLIELAQKEQLPYAVDIYPHYGSDASAALRGGHNIRTALIGPGVHASHAMERTHKEAVINTAKLLAAYIQTY</sequence>
<dbReference type="Gene3D" id="3.40.630.10">
    <property type="entry name" value="Zn peptidases"/>
    <property type="match status" value="1"/>
</dbReference>
<evidence type="ECO:0000313" key="4">
    <source>
        <dbReference type="Proteomes" id="UP001519273"/>
    </source>
</evidence>
<dbReference type="InterPro" id="IPR051464">
    <property type="entry name" value="Peptidase_M42_aminopept"/>
</dbReference>
<proteinExistence type="predicted"/>
<dbReference type="EMBL" id="JAGGKP010000007">
    <property type="protein sequence ID" value="MBP1937764.1"/>
    <property type="molecule type" value="Genomic_DNA"/>
</dbReference>
<keyword evidence="3" id="KW-0645">Protease</keyword>
<protein>
    <submittedName>
        <fullName evidence="3">Aminopeptidase FrvX</fullName>
    </submittedName>
</protein>
<organism evidence="3 4">
    <name type="scientific">Paenibacillus sediminis</name>
    <dbReference type="NCBI Taxonomy" id="664909"/>
    <lineage>
        <taxon>Bacteria</taxon>
        <taxon>Bacillati</taxon>
        <taxon>Bacillota</taxon>
        <taxon>Bacilli</taxon>
        <taxon>Bacillales</taxon>
        <taxon>Paenibacillaceae</taxon>
        <taxon>Paenibacillus</taxon>
    </lineage>
</organism>
<comment type="caution">
    <text evidence="3">The sequence shown here is derived from an EMBL/GenBank/DDBJ whole genome shotgun (WGS) entry which is preliminary data.</text>
</comment>
<evidence type="ECO:0000256" key="1">
    <source>
        <dbReference type="ARBA" id="ARBA00022723"/>
    </source>
</evidence>
<dbReference type="GO" id="GO:0004177">
    <property type="term" value="F:aminopeptidase activity"/>
    <property type="evidence" value="ECO:0007669"/>
    <property type="project" value="UniProtKB-KW"/>
</dbReference>
<accession>A0ABS4H5G9</accession>
<evidence type="ECO:0000313" key="3">
    <source>
        <dbReference type="EMBL" id="MBP1937764.1"/>
    </source>
</evidence>
<dbReference type="Pfam" id="PF05343">
    <property type="entry name" value="Peptidase_M42"/>
    <property type="match status" value="1"/>
</dbReference>
<reference evidence="3 4" key="1">
    <citation type="submission" date="2021-03" db="EMBL/GenBank/DDBJ databases">
        <title>Genomic Encyclopedia of Type Strains, Phase IV (KMG-IV): sequencing the most valuable type-strain genomes for metagenomic binning, comparative biology and taxonomic classification.</title>
        <authorList>
            <person name="Goeker M."/>
        </authorList>
    </citation>
    <scope>NUCLEOTIDE SEQUENCE [LARGE SCALE GENOMIC DNA]</scope>
    <source>
        <strain evidence="3 4">DSM 23491</strain>
    </source>
</reference>
<name>A0ABS4H5G9_9BACL</name>
<dbReference type="SUPFAM" id="SSF53187">
    <property type="entry name" value="Zn-dependent exopeptidases"/>
    <property type="match status" value="1"/>
</dbReference>
<dbReference type="Proteomes" id="UP001519273">
    <property type="component" value="Unassembled WGS sequence"/>
</dbReference>
<keyword evidence="1" id="KW-0479">Metal-binding</keyword>
<gene>
    <name evidence="3" type="ORF">J2Z20_002679</name>
</gene>
<dbReference type="PANTHER" id="PTHR32481:SF7">
    <property type="entry name" value="AMINOPEPTIDASE YHFE-RELATED"/>
    <property type="match status" value="1"/>
</dbReference>
<keyword evidence="4" id="KW-1185">Reference proteome</keyword>
<evidence type="ECO:0000256" key="2">
    <source>
        <dbReference type="ARBA" id="ARBA00022801"/>
    </source>
</evidence>